<feature type="domain" description="GPI ethanolamine phosphate transferase 1 C-terminal" evidence="13">
    <location>
        <begin position="425"/>
        <end position="887"/>
    </location>
</feature>
<feature type="transmembrane region" description="Helical" evidence="12">
    <location>
        <begin position="721"/>
        <end position="747"/>
    </location>
</feature>
<feature type="transmembrane region" description="Helical" evidence="12">
    <location>
        <begin position="483"/>
        <end position="502"/>
    </location>
</feature>
<dbReference type="Pfam" id="PF04987">
    <property type="entry name" value="PigN"/>
    <property type="match status" value="1"/>
</dbReference>
<comment type="subcellular location">
    <subcellularLocation>
        <location evidence="1 12">Endoplasmic reticulum membrane</location>
        <topology evidence="1 12">Multi-pass membrane protein</topology>
    </subcellularLocation>
</comment>
<dbReference type="SUPFAM" id="SSF53649">
    <property type="entry name" value="Alkaline phosphatase-like"/>
    <property type="match status" value="1"/>
</dbReference>
<dbReference type="InterPro" id="IPR002591">
    <property type="entry name" value="Phosphodiest/P_Trfase"/>
</dbReference>
<dbReference type="CTD" id="36049"/>
<dbReference type="PANTHER" id="PTHR12250:SF0">
    <property type="entry name" value="GPI ETHANOLAMINE PHOSPHATE TRANSFERASE 1"/>
    <property type="match status" value="1"/>
</dbReference>
<keyword evidence="10 12" id="KW-0472">Membrane</keyword>
<feature type="transmembrane region" description="Helical" evidence="12">
    <location>
        <begin position="593"/>
        <end position="615"/>
    </location>
</feature>
<comment type="similarity">
    <text evidence="3 12">Belongs to the PIGG/PIGN/PIGO family. PIGN subfamily.</text>
</comment>
<evidence type="ECO:0000256" key="8">
    <source>
        <dbReference type="ARBA" id="ARBA00022824"/>
    </source>
</evidence>
<evidence type="ECO:0000256" key="2">
    <source>
        <dbReference type="ARBA" id="ARBA00004687"/>
    </source>
</evidence>
<dbReference type="CDD" id="cd16020">
    <property type="entry name" value="GPI_EPT_1"/>
    <property type="match status" value="1"/>
</dbReference>
<dbReference type="Pfam" id="PF01663">
    <property type="entry name" value="Phosphodiest"/>
    <property type="match status" value="1"/>
</dbReference>
<evidence type="ECO:0000256" key="5">
    <source>
        <dbReference type="ARBA" id="ARBA00022502"/>
    </source>
</evidence>
<proteinExistence type="inferred from homology"/>
<dbReference type="AlphaFoldDB" id="A0AAJ6ZNU5"/>
<evidence type="ECO:0000256" key="10">
    <source>
        <dbReference type="ARBA" id="ARBA00023136"/>
    </source>
</evidence>
<evidence type="ECO:0000313" key="14">
    <source>
        <dbReference type="RefSeq" id="XP_013176466.1"/>
    </source>
</evidence>
<evidence type="ECO:0000256" key="11">
    <source>
        <dbReference type="ARBA" id="ARBA00023180"/>
    </source>
</evidence>
<feature type="transmembrane region" description="Helical" evidence="12">
    <location>
        <begin position="508"/>
        <end position="531"/>
    </location>
</feature>
<sequence length="938" mass="108281">MNLPNLSMIDYGIFIHVTFLISIFDIYFKSPVVKDVLPFEPIHEPTSDRLVLFVVDGLRAESFVNHTTMPYLRSIANSEGRWGISHTRVPTESRPGHVAIIAGFYEDPSAVTQGWKDNPVDFDSVFNRTRYTWSWGAYDIVDIFTKGTVDGHIYVTKFDPYDKTFSADKSTMLLDEWVFRHVRDFFDTAENDAAMKKKLHTDKIVLFLHLLGTDTSGHTDKPRSQNFYRTVEHVDENIKDIEEMIRKFYKNDGKSTFLMTSDHGMTNWGSHGTGDDHETQTPYVLWGAGVQQVKHLTNERQTKNMSSEHRYDIEQADLAPLMSTFLSIPVPVNSVGKLPVDLLNMSLPNRAKAMYSNSRQLLSQYIKKKQDVEDHVINALYKPYKPLNSEKIEEITTFSEKLLNEHQYEELILFSEEVMNLSLSGLNYYHNYYQKPLLIAITLSFLGWIVCLLNILLTDNVCAMMEIYKLKCVKSKETNKLKFFTKCVTAVLYIVTISLIYVQNLPYLYYLFFLTPITLWTNALKCLNLWVYTLTLIRMYRGVLDTIIEICCYALGCLAMGLSLTHRWMLSIPLIGMGFWPCFSSSRNLVSKPLHACWMFGCMLLSMFSFMPVVGRAVSIELVLIAGLLWMLAMLLFTFLWKDSRTNRRDIIITTTQTIIMGLSLYIILIQGRRYQHRFALLGYLQTVCWIILVAMLLLPFGHTRRMSSRLLGVNTSVVNIYLLLSVAHEALFIVVLIFNITCWMIIEFKFLNLNNVKLTDYTFSKESDELETTISPAYRTLTSNDFRRAFFFTMYIFLAFFGTGNIASLNSFEIRWVICFTTSYQPFIITGLVFLKTLMPFLCVGCTFKAVQHITKATSEYLVTIVLIYSNIMGVQLLYYVKNTGSWLEIGTSISQFVIVQIITVFIVAINIFSKIWTEEDFYSFAFKIFRSRKKNA</sequence>
<evidence type="ECO:0000256" key="9">
    <source>
        <dbReference type="ARBA" id="ARBA00022989"/>
    </source>
</evidence>
<dbReference type="GO" id="GO:0005789">
    <property type="term" value="C:endoplasmic reticulum membrane"/>
    <property type="evidence" value="ECO:0007669"/>
    <property type="project" value="UniProtKB-SubCell"/>
</dbReference>
<keyword evidence="8 12" id="KW-0256">Endoplasmic reticulum</keyword>
<protein>
    <recommendedName>
        <fullName evidence="4 12">GPI ethanolamine phosphate transferase 1</fullName>
        <ecNumber evidence="12">2.-.-.-</ecNumber>
    </recommendedName>
</protein>
<dbReference type="Proteomes" id="UP000694872">
    <property type="component" value="Unplaced"/>
</dbReference>
<organism evidence="14">
    <name type="scientific">Papilio xuthus</name>
    <name type="common">Asian swallowtail butterfly</name>
    <dbReference type="NCBI Taxonomy" id="66420"/>
    <lineage>
        <taxon>Eukaryota</taxon>
        <taxon>Metazoa</taxon>
        <taxon>Ecdysozoa</taxon>
        <taxon>Arthropoda</taxon>
        <taxon>Hexapoda</taxon>
        <taxon>Insecta</taxon>
        <taxon>Pterygota</taxon>
        <taxon>Neoptera</taxon>
        <taxon>Endopterygota</taxon>
        <taxon>Lepidoptera</taxon>
        <taxon>Glossata</taxon>
        <taxon>Ditrysia</taxon>
        <taxon>Papilionoidea</taxon>
        <taxon>Papilionidae</taxon>
        <taxon>Papilioninae</taxon>
        <taxon>Papilio</taxon>
    </lineage>
</organism>
<evidence type="ECO:0000256" key="3">
    <source>
        <dbReference type="ARBA" id="ARBA00008400"/>
    </source>
</evidence>
<dbReference type="EC" id="2.-.-.-" evidence="12"/>
<feature type="transmembrane region" description="Helical" evidence="12">
    <location>
        <begin position="861"/>
        <end position="882"/>
    </location>
</feature>
<keyword evidence="11" id="KW-0325">Glycoprotein</keyword>
<feature type="transmembrane region" description="Helical" evidence="12">
    <location>
        <begin position="894"/>
        <end position="914"/>
    </location>
</feature>
<name>A0AAJ6ZNU5_PAPXU</name>
<keyword evidence="7 12" id="KW-0812">Transmembrane</keyword>
<feature type="transmembrane region" description="Helical" evidence="12">
    <location>
        <begin position="681"/>
        <end position="701"/>
    </location>
</feature>
<evidence type="ECO:0000256" key="7">
    <source>
        <dbReference type="ARBA" id="ARBA00022692"/>
    </source>
</evidence>
<comment type="pathway">
    <text evidence="2 12">Glycolipid biosynthesis; glycosylphosphatidylinositol-anchor biosynthesis.</text>
</comment>
<dbReference type="RefSeq" id="XP_013176466.1">
    <property type="nucleotide sequence ID" value="XM_013321012.1"/>
</dbReference>
<evidence type="ECO:0000256" key="4">
    <source>
        <dbReference type="ARBA" id="ARBA00020831"/>
    </source>
</evidence>
<comment type="function">
    <text evidence="12">Ethanolamine phosphate transferase involved in glycosylphosphatidylinositol-anchor biosynthesis. Transfers ethanolamine phosphate to the first alpha-1,4-linked mannose of the glycosylphosphatidylinositol precursor of GPI-anchor.</text>
</comment>
<dbReference type="InterPro" id="IPR037671">
    <property type="entry name" value="PIGN_N"/>
</dbReference>
<dbReference type="InterPro" id="IPR017850">
    <property type="entry name" value="Alkaline_phosphatase_core_sf"/>
</dbReference>
<evidence type="ECO:0000256" key="12">
    <source>
        <dbReference type="RuleBase" id="RU367138"/>
    </source>
</evidence>
<evidence type="ECO:0000259" key="13">
    <source>
        <dbReference type="Pfam" id="PF04987"/>
    </source>
</evidence>
<keyword evidence="5 12" id="KW-0337">GPI-anchor biosynthesis</keyword>
<evidence type="ECO:0000256" key="6">
    <source>
        <dbReference type="ARBA" id="ARBA00022679"/>
    </source>
</evidence>
<dbReference type="PANTHER" id="PTHR12250">
    <property type="entry name" value="PHOSPHATIDYLINOSITOL GLYCAN, CLASS N"/>
    <property type="match status" value="1"/>
</dbReference>
<dbReference type="GeneID" id="106124390"/>
<accession>A0AAJ6ZNU5</accession>
<keyword evidence="9 12" id="KW-1133">Transmembrane helix</keyword>
<reference evidence="14" key="1">
    <citation type="submission" date="2025-08" db="UniProtKB">
        <authorList>
            <consortium name="RefSeq"/>
        </authorList>
    </citation>
    <scope>IDENTIFICATION</scope>
</reference>
<gene>
    <name evidence="14" type="primary">LOC106124390</name>
</gene>
<evidence type="ECO:0000256" key="1">
    <source>
        <dbReference type="ARBA" id="ARBA00004477"/>
    </source>
</evidence>
<feature type="transmembrane region" description="Helical" evidence="12">
    <location>
        <begin position="622"/>
        <end position="639"/>
    </location>
</feature>
<dbReference type="Gene3D" id="3.40.720.10">
    <property type="entry name" value="Alkaline Phosphatase, subunit A"/>
    <property type="match status" value="1"/>
</dbReference>
<feature type="transmembrane region" description="Helical" evidence="12">
    <location>
        <begin position="651"/>
        <end position="669"/>
    </location>
</feature>
<feature type="transmembrane region" description="Helical" evidence="12">
    <location>
        <begin position="543"/>
        <end position="564"/>
    </location>
</feature>
<dbReference type="InterPro" id="IPR017852">
    <property type="entry name" value="GPI_EtnP_transferase_1_C"/>
</dbReference>
<dbReference type="GO" id="GO:0006506">
    <property type="term" value="P:GPI anchor biosynthetic process"/>
    <property type="evidence" value="ECO:0007669"/>
    <property type="project" value="UniProtKB-KW"/>
</dbReference>
<feature type="transmembrane region" description="Helical" evidence="12">
    <location>
        <begin position="437"/>
        <end position="462"/>
    </location>
</feature>
<dbReference type="KEGG" id="pxu:106124390"/>
<dbReference type="InterPro" id="IPR007070">
    <property type="entry name" value="GPI_EtnP_transferase_1"/>
</dbReference>
<keyword evidence="6 12" id="KW-0808">Transferase</keyword>
<feature type="transmembrane region" description="Helical" evidence="12">
    <location>
        <begin position="790"/>
        <end position="808"/>
    </location>
</feature>
<feature type="transmembrane region" description="Helical" evidence="12">
    <location>
        <begin position="828"/>
        <end position="849"/>
    </location>
</feature>
<dbReference type="GO" id="GO:0051377">
    <property type="term" value="F:mannose-ethanolamine phosphotransferase activity"/>
    <property type="evidence" value="ECO:0007669"/>
    <property type="project" value="UniProtKB-UniRule"/>
</dbReference>